<keyword evidence="2" id="KW-0732">Signal</keyword>
<gene>
    <name evidence="3" type="ORF">IWQ60_009110</name>
</gene>
<dbReference type="AlphaFoldDB" id="A0A9W8DQ71"/>
<comment type="caution">
    <text evidence="3">The sequence shown here is derived from an EMBL/GenBank/DDBJ whole genome shotgun (WGS) entry which is preliminary data.</text>
</comment>
<feature type="signal peptide" evidence="2">
    <location>
        <begin position="1"/>
        <end position="18"/>
    </location>
</feature>
<keyword evidence="4" id="KW-1185">Reference proteome</keyword>
<reference evidence="3" key="1">
    <citation type="submission" date="2022-07" db="EMBL/GenBank/DDBJ databases">
        <title>Phylogenomic reconstructions and comparative analyses of Kickxellomycotina fungi.</title>
        <authorList>
            <person name="Reynolds N.K."/>
            <person name="Stajich J.E."/>
            <person name="Barry K."/>
            <person name="Grigoriev I.V."/>
            <person name="Crous P."/>
            <person name="Smith M.E."/>
        </authorList>
    </citation>
    <scope>NUCLEOTIDE SEQUENCE</scope>
    <source>
        <strain evidence="3">RSA 861</strain>
    </source>
</reference>
<evidence type="ECO:0000313" key="3">
    <source>
        <dbReference type="EMBL" id="KAJ1913705.1"/>
    </source>
</evidence>
<evidence type="ECO:0000256" key="2">
    <source>
        <dbReference type="SAM" id="SignalP"/>
    </source>
</evidence>
<dbReference type="EMBL" id="JANBPT010000732">
    <property type="protein sequence ID" value="KAJ1913705.1"/>
    <property type="molecule type" value="Genomic_DNA"/>
</dbReference>
<proteinExistence type="predicted"/>
<organism evidence="3 4">
    <name type="scientific">Tieghemiomyces parasiticus</name>
    <dbReference type="NCBI Taxonomy" id="78921"/>
    <lineage>
        <taxon>Eukaryota</taxon>
        <taxon>Fungi</taxon>
        <taxon>Fungi incertae sedis</taxon>
        <taxon>Zoopagomycota</taxon>
        <taxon>Kickxellomycotina</taxon>
        <taxon>Dimargaritomycetes</taxon>
        <taxon>Dimargaritales</taxon>
        <taxon>Dimargaritaceae</taxon>
        <taxon>Tieghemiomyces</taxon>
    </lineage>
</organism>
<name>A0A9W8DQ71_9FUNG</name>
<evidence type="ECO:0000313" key="4">
    <source>
        <dbReference type="Proteomes" id="UP001150569"/>
    </source>
</evidence>
<sequence>MKTAVILLAVLFASAAHASSFRRKTALVDNVVAIDYSEIPGHRHSQVGLLDTKHPLLVKLDDYEVQRTAKYNPVVVDLSKVVPSNQAATPGGKSAKQTGGAGSTPDRSFAPAERADKAKANDAQEVVVLHQGSTEVISGPPPHRRSQSNAFRSAAESARTGSRTDAV</sequence>
<dbReference type="Proteomes" id="UP001150569">
    <property type="component" value="Unassembled WGS sequence"/>
</dbReference>
<accession>A0A9W8DQ71</accession>
<feature type="compositionally biased region" description="Basic and acidic residues" evidence="1">
    <location>
        <begin position="113"/>
        <end position="122"/>
    </location>
</feature>
<evidence type="ECO:0000256" key="1">
    <source>
        <dbReference type="SAM" id="MobiDB-lite"/>
    </source>
</evidence>
<feature type="region of interest" description="Disordered" evidence="1">
    <location>
        <begin position="83"/>
        <end position="167"/>
    </location>
</feature>
<protein>
    <submittedName>
        <fullName evidence="3">Uncharacterized protein</fullName>
    </submittedName>
</protein>
<feature type="chain" id="PRO_5040890568" evidence="2">
    <location>
        <begin position="19"/>
        <end position="167"/>
    </location>
</feature>